<dbReference type="PANTHER" id="PTHR46384:SF1">
    <property type="entry name" value="MOTILE SPERM DOMAIN-CONTAINING PROTEIN 2"/>
    <property type="match status" value="1"/>
</dbReference>
<dbReference type="Pfam" id="PF00650">
    <property type="entry name" value="CRAL_TRIO"/>
    <property type="match status" value="1"/>
</dbReference>
<feature type="domain" description="CRAL-TRIO" evidence="1">
    <location>
        <begin position="30"/>
        <end position="111"/>
    </location>
</feature>
<dbReference type="GO" id="GO:0140284">
    <property type="term" value="C:endoplasmic reticulum-endosome membrane contact site"/>
    <property type="evidence" value="ECO:0007669"/>
    <property type="project" value="TreeGrafter"/>
</dbReference>
<evidence type="ECO:0000313" key="3">
    <source>
        <dbReference type="Proteomes" id="UP000759131"/>
    </source>
</evidence>
<dbReference type="Proteomes" id="UP000759131">
    <property type="component" value="Unassembled WGS sequence"/>
</dbReference>
<accession>A0A7R9PZ92</accession>
<dbReference type="AlphaFoldDB" id="A0A7R9PZ92"/>
<dbReference type="InterPro" id="IPR036865">
    <property type="entry name" value="CRAL-TRIO_dom_sf"/>
</dbReference>
<dbReference type="OrthoDB" id="75724at2759"/>
<name>A0A7R9PZ92_9ACAR</name>
<dbReference type="CDD" id="cd00170">
    <property type="entry name" value="SEC14"/>
    <property type="match status" value="1"/>
</dbReference>
<dbReference type="InterPro" id="IPR001251">
    <property type="entry name" value="CRAL-TRIO_dom"/>
</dbReference>
<dbReference type="Gene3D" id="3.40.525.10">
    <property type="entry name" value="CRAL-TRIO lipid binding domain"/>
    <property type="match status" value="1"/>
</dbReference>
<sequence>MIGLTNAMRWRKSFGVKDLKESDFPEEYYRSGSIITYGRDRNDATVIIVRANIHKKIHEWSDVMKKFFIYQIEKIDFNNDGKGVTLILDCSGIGISNLDLDLLQFIVTSFSIMASRRRSKSWLPEDDQKFFHLTQKKNLNEFVCEQQLPKFMGGNNPNSYQMVPKSALKAEDLVTRIGLKKKDAQKLKFLENYSN</sequence>
<evidence type="ECO:0000259" key="1">
    <source>
        <dbReference type="Pfam" id="PF00650"/>
    </source>
</evidence>
<evidence type="ECO:0000313" key="2">
    <source>
        <dbReference type="EMBL" id="CAD7625799.1"/>
    </source>
</evidence>
<dbReference type="InterPro" id="IPR053012">
    <property type="entry name" value="ER-organelle_contact"/>
</dbReference>
<protein>
    <recommendedName>
        <fullName evidence="1">CRAL-TRIO domain-containing protein</fullName>
    </recommendedName>
</protein>
<dbReference type="EMBL" id="CAJPIZ010003329">
    <property type="protein sequence ID" value="CAG2106229.1"/>
    <property type="molecule type" value="Genomic_DNA"/>
</dbReference>
<dbReference type="SUPFAM" id="SSF52087">
    <property type="entry name" value="CRAL/TRIO domain"/>
    <property type="match status" value="1"/>
</dbReference>
<dbReference type="EMBL" id="OC857904">
    <property type="protein sequence ID" value="CAD7625799.1"/>
    <property type="molecule type" value="Genomic_DNA"/>
</dbReference>
<reference evidence="2" key="1">
    <citation type="submission" date="2020-11" db="EMBL/GenBank/DDBJ databases">
        <authorList>
            <person name="Tran Van P."/>
        </authorList>
    </citation>
    <scope>NUCLEOTIDE SEQUENCE</scope>
</reference>
<proteinExistence type="predicted"/>
<organism evidence="2">
    <name type="scientific">Medioppia subpectinata</name>
    <dbReference type="NCBI Taxonomy" id="1979941"/>
    <lineage>
        <taxon>Eukaryota</taxon>
        <taxon>Metazoa</taxon>
        <taxon>Ecdysozoa</taxon>
        <taxon>Arthropoda</taxon>
        <taxon>Chelicerata</taxon>
        <taxon>Arachnida</taxon>
        <taxon>Acari</taxon>
        <taxon>Acariformes</taxon>
        <taxon>Sarcoptiformes</taxon>
        <taxon>Oribatida</taxon>
        <taxon>Brachypylina</taxon>
        <taxon>Oppioidea</taxon>
        <taxon>Oppiidae</taxon>
        <taxon>Medioppia</taxon>
    </lineage>
</organism>
<dbReference type="GO" id="GO:0012505">
    <property type="term" value="C:endomembrane system"/>
    <property type="evidence" value="ECO:0007669"/>
    <property type="project" value="TreeGrafter"/>
</dbReference>
<keyword evidence="3" id="KW-1185">Reference proteome</keyword>
<dbReference type="PANTHER" id="PTHR46384">
    <property type="entry name" value="MOTILE SPERM DOMAIN-CONTAINING PROTEIN 2"/>
    <property type="match status" value="1"/>
</dbReference>
<gene>
    <name evidence="2" type="ORF">OSB1V03_LOCUS6232</name>
</gene>